<dbReference type="SUPFAM" id="SSF69318">
    <property type="entry name" value="Integrin alpha N-terminal domain"/>
    <property type="match status" value="1"/>
</dbReference>
<protein>
    <submittedName>
        <fullName evidence="1">CpmJ family protein</fullName>
    </submittedName>
</protein>
<sequence length="96" mass="10884">MPFTAMSFDIGLKYGVNLIDFDGDGIEDIVIKSRRALNSTTTVDMVTVYIKGNDDRTYIVPSIYANASSLYDSYIKDTNIKISDFKFIEKKATLFY</sequence>
<name>A0AAJ3LTS7_PROHU</name>
<accession>A0AAJ3LTS7</accession>
<dbReference type="Pfam" id="PF21955">
    <property type="entry name" value="CarG-like"/>
    <property type="match status" value="1"/>
</dbReference>
<dbReference type="InterPro" id="IPR028994">
    <property type="entry name" value="Integrin_alpha_N"/>
</dbReference>
<evidence type="ECO:0000313" key="1">
    <source>
        <dbReference type="EMBL" id="OAT46955.1"/>
    </source>
</evidence>
<reference evidence="1 2" key="1">
    <citation type="submission" date="2016-04" db="EMBL/GenBank/DDBJ databases">
        <title>ATOL: Assembling a taxonomically balanced genome-scale reconstruction of the evolutionary history of the Enterobacteriaceae.</title>
        <authorList>
            <person name="Plunkett G.III."/>
            <person name="Neeno-Eckwall E.C."/>
            <person name="Glasner J.D."/>
            <person name="Perna N.T."/>
        </authorList>
    </citation>
    <scope>NUCLEOTIDE SEQUENCE [LARGE SCALE GENOMIC DNA]</scope>
    <source>
        <strain evidence="1 2">ATCC 700826</strain>
    </source>
</reference>
<dbReference type="AlphaFoldDB" id="A0AAJ3LTS7"/>
<dbReference type="Proteomes" id="UP000078250">
    <property type="component" value="Unassembled WGS sequence"/>
</dbReference>
<dbReference type="InterPro" id="IPR054139">
    <property type="entry name" value="CarG-like"/>
</dbReference>
<dbReference type="EMBL" id="LXEV01000022">
    <property type="protein sequence ID" value="OAT46955.1"/>
    <property type="molecule type" value="Genomic_DNA"/>
</dbReference>
<gene>
    <name evidence="1" type="ORF">M997_1953</name>
</gene>
<evidence type="ECO:0000313" key="2">
    <source>
        <dbReference type="Proteomes" id="UP000078250"/>
    </source>
</evidence>
<keyword evidence="2" id="KW-1185">Reference proteome</keyword>
<comment type="caution">
    <text evidence="1">The sequence shown here is derived from an EMBL/GenBank/DDBJ whole genome shotgun (WGS) entry which is preliminary data.</text>
</comment>
<organism evidence="1 2">
    <name type="scientific">Proteus hauseri ATCC 700826</name>
    <dbReference type="NCBI Taxonomy" id="1354271"/>
    <lineage>
        <taxon>Bacteria</taxon>
        <taxon>Pseudomonadati</taxon>
        <taxon>Pseudomonadota</taxon>
        <taxon>Gammaproteobacteria</taxon>
        <taxon>Enterobacterales</taxon>
        <taxon>Morganellaceae</taxon>
        <taxon>Proteus</taxon>
    </lineage>
</organism>
<proteinExistence type="predicted"/>